<proteinExistence type="predicted"/>
<dbReference type="Proteomes" id="UP000642070">
    <property type="component" value="Unassembled WGS sequence"/>
</dbReference>
<dbReference type="EMBL" id="BMPI01000054">
    <property type="protein sequence ID" value="GGM66753.1"/>
    <property type="molecule type" value="Genomic_DNA"/>
</dbReference>
<accession>A0A917UBR4</accession>
<keyword evidence="1" id="KW-0472">Membrane</keyword>
<reference evidence="2" key="2">
    <citation type="submission" date="2020-09" db="EMBL/GenBank/DDBJ databases">
        <authorList>
            <person name="Sun Q."/>
            <person name="Ohkuma M."/>
        </authorList>
    </citation>
    <scope>NUCLEOTIDE SEQUENCE</scope>
    <source>
        <strain evidence="2">JCM 19831</strain>
    </source>
</reference>
<dbReference type="AlphaFoldDB" id="A0A917UBR4"/>
<feature type="transmembrane region" description="Helical" evidence="1">
    <location>
        <begin position="84"/>
        <end position="103"/>
    </location>
</feature>
<keyword evidence="1" id="KW-0812">Transmembrane</keyword>
<name>A0A917UBR4_9ACTN</name>
<sequence length="226" mass="24511">MLEDGPIERYAAGLAAALRGPRRVRDEMVAEARHGLQDAADALEDAGFGRVDAERQAVADFGTYRQVVPPYQAELASHQGKRTALWIALALPVMMLLEPLMWWDSPWSIDQRASALYWVLVAHFQHTSFAAAAVAALLVVGFSWGSRYLRDGVRYTRIVGFGTMTFLSLHGLAGAAVFVLSILQWPAAATWPPVIVGMLVNTAAFAYAGLLAVRCVTVTRSPAVTA</sequence>
<organism evidence="2 3">
    <name type="scientific">Dactylosporangium sucinum</name>
    <dbReference type="NCBI Taxonomy" id="1424081"/>
    <lineage>
        <taxon>Bacteria</taxon>
        <taxon>Bacillati</taxon>
        <taxon>Actinomycetota</taxon>
        <taxon>Actinomycetes</taxon>
        <taxon>Micromonosporales</taxon>
        <taxon>Micromonosporaceae</taxon>
        <taxon>Dactylosporangium</taxon>
    </lineage>
</organism>
<evidence type="ECO:0000256" key="1">
    <source>
        <dbReference type="SAM" id="Phobius"/>
    </source>
</evidence>
<reference evidence="2" key="1">
    <citation type="journal article" date="2014" name="Int. J. Syst. Evol. Microbiol.">
        <title>Complete genome sequence of Corynebacterium casei LMG S-19264T (=DSM 44701T), isolated from a smear-ripened cheese.</title>
        <authorList>
            <consortium name="US DOE Joint Genome Institute (JGI-PGF)"/>
            <person name="Walter F."/>
            <person name="Albersmeier A."/>
            <person name="Kalinowski J."/>
            <person name="Ruckert C."/>
        </authorList>
    </citation>
    <scope>NUCLEOTIDE SEQUENCE</scope>
    <source>
        <strain evidence="2">JCM 19831</strain>
    </source>
</reference>
<comment type="caution">
    <text evidence="2">The sequence shown here is derived from an EMBL/GenBank/DDBJ whole genome shotgun (WGS) entry which is preliminary data.</text>
</comment>
<dbReference type="NCBIfam" id="NF038403">
    <property type="entry name" value="perm_prefix_1"/>
    <property type="match status" value="1"/>
</dbReference>
<evidence type="ECO:0000313" key="3">
    <source>
        <dbReference type="Proteomes" id="UP000642070"/>
    </source>
</evidence>
<gene>
    <name evidence="2" type="ORF">GCM10007977_080470</name>
</gene>
<feature type="transmembrane region" description="Helical" evidence="1">
    <location>
        <begin position="115"/>
        <end position="140"/>
    </location>
</feature>
<evidence type="ECO:0000313" key="2">
    <source>
        <dbReference type="EMBL" id="GGM66753.1"/>
    </source>
</evidence>
<keyword evidence="1" id="KW-1133">Transmembrane helix</keyword>
<dbReference type="InterPro" id="IPR047928">
    <property type="entry name" value="Perm_prefix_1"/>
</dbReference>
<feature type="transmembrane region" description="Helical" evidence="1">
    <location>
        <begin position="161"/>
        <end position="185"/>
    </location>
</feature>
<protein>
    <submittedName>
        <fullName evidence="2">Uncharacterized protein</fullName>
    </submittedName>
</protein>
<keyword evidence="3" id="KW-1185">Reference proteome</keyword>
<feature type="transmembrane region" description="Helical" evidence="1">
    <location>
        <begin position="191"/>
        <end position="213"/>
    </location>
</feature>